<dbReference type="InterPro" id="IPR017853">
    <property type="entry name" value="GH"/>
</dbReference>
<comment type="caution">
    <text evidence="8">The sequence shown here is derived from an EMBL/GenBank/DDBJ whole genome shotgun (WGS) entry which is preliminary data.</text>
</comment>
<proteinExistence type="inferred from homology"/>
<dbReference type="SUPFAM" id="SSF51445">
    <property type="entry name" value="(Trans)glycosidases"/>
    <property type="match status" value="1"/>
</dbReference>
<evidence type="ECO:0000313" key="8">
    <source>
        <dbReference type="EMBL" id="GGF31802.1"/>
    </source>
</evidence>
<feature type="domain" description="Alpha galactosidase C-terminal" evidence="7">
    <location>
        <begin position="341"/>
        <end position="404"/>
    </location>
</feature>
<evidence type="ECO:0000313" key="9">
    <source>
        <dbReference type="Proteomes" id="UP000632454"/>
    </source>
</evidence>
<keyword evidence="3 5" id="KW-0378">Hydrolase</keyword>
<evidence type="ECO:0000256" key="6">
    <source>
        <dbReference type="SAM" id="SignalP"/>
    </source>
</evidence>
<name>A0ABQ1UZI6_9NOCA</name>
<evidence type="ECO:0000256" key="1">
    <source>
        <dbReference type="ARBA" id="ARBA00009743"/>
    </source>
</evidence>
<evidence type="ECO:0000256" key="4">
    <source>
        <dbReference type="ARBA" id="ARBA00023295"/>
    </source>
</evidence>
<dbReference type="Pfam" id="PF16499">
    <property type="entry name" value="Melibiase_2"/>
    <property type="match status" value="1"/>
</dbReference>
<evidence type="ECO:0000256" key="3">
    <source>
        <dbReference type="ARBA" id="ARBA00022801"/>
    </source>
</evidence>
<keyword evidence="9" id="KW-1185">Reference proteome</keyword>
<reference evidence="9" key="1">
    <citation type="journal article" date="2019" name="Int. J. Syst. Evol. Microbiol.">
        <title>The Global Catalogue of Microorganisms (GCM) 10K type strain sequencing project: providing services to taxonomists for standard genome sequencing and annotation.</title>
        <authorList>
            <consortium name="The Broad Institute Genomics Platform"/>
            <consortium name="The Broad Institute Genome Sequencing Center for Infectious Disease"/>
            <person name="Wu L."/>
            <person name="Ma J."/>
        </authorList>
    </citation>
    <scope>NUCLEOTIDE SEQUENCE [LARGE SCALE GENOMIC DNA]</scope>
    <source>
        <strain evidence="9">CCM 7855</strain>
    </source>
</reference>
<evidence type="ECO:0000259" key="7">
    <source>
        <dbReference type="Pfam" id="PF17801"/>
    </source>
</evidence>
<sequence length="413" mass="42702">MRAIAAGAALCVAVACAPAPGDVIDDASVAIPGVAATPPMGWNSWNAFGCDIDETTIRSQADALVSSGLAAAGYRYVVVDDCWYSPQRAADGTLTASSQRFPSGMAALGRYLHARGLRFGIYAGASEQTCAQLSGTYPGRTGSAGHETTDARTFASWGVDYVKYDWCSANSDLDDQKEAFTAMRDAIRATGRPMVYSINPNSGVTSDDGVPGARHDWGGVATMTRLTNDISPQWTTDSGSNGYQGIADIIDASADATARVSAGRWTDLDMLEIGVGTSLTAAQQRSHLALWAMMAAPLVAGNDLTVMDSATAALLRTPGVLAIDQDRAARPATAVTADGTVRTRELSGGRRAVSLSNRGATATTMSFTPGTGVPVHDVWTGTSVPVGSDGTVRVTVAPDDTALFETTSGGSGQ</sequence>
<organism evidence="8 9">
    <name type="scientific">Williamsia phyllosphaerae</name>
    <dbReference type="NCBI Taxonomy" id="885042"/>
    <lineage>
        <taxon>Bacteria</taxon>
        <taxon>Bacillati</taxon>
        <taxon>Actinomycetota</taxon>
        <taxon>Actinomycetes</taxon>
        <taxon>Mycobacteriales</taxon>
        <taxon>Nocardiaceae</taxon>
        <taxon>Williamsia</taxon>
    </lineage>
</organism>
<feature type="signal peptide" evidence="6">
    <location>
        <begin position="1"/>
        <end position="17"/>
    </location>
</feature>
<dbReference type="PANTHER" id="PTHR11452:SF75">
    <property type="entry name" value="ALPHA-GALACTOSIDASE MEL1"/>
    <property type="match status" value="1"/>
</dbReference>
<dbReference type="InterPro" id="IPR013780">
    <property type="entry name" value="Glyco_hydro_b"/>
</dbReference>
<dbReference type="InterPro" id="IPR002241">
    <property type="entry name" value="Glyco_hydro_27"/>
</dbReference>
<dbReference type="EC" id="3.2.1.22" evidence="5"/>
<dbReference type="SUPFAM" id="SSF51011">
    <property type="entry name" value="Glycosyl hydrolase domain"/>
    <property type="match status" value="1"/>
</dbReference>
<keyword evidence="5" id="KW-1015">Disulfide bond</keyword>
<dbReference type="Pfam" id="PF17801">
    <property type="entry name" value="Melibiase_C"/>
    <property type="match status" value="1"/>
</dbReference>
<dbReference type="Gene3D" id="3.20.20.70">
    <property type="entry name" value="Aldolase class I"/>
    <property type="match status" value="1"/>
</dbReference>
<dbReference type="Gene3D" id="2.60.40.1180">
    <property type="entry name" value="Golgi alpha-mannosidase II"/>
    <property type="match status" value="1"/>
</dbReference>
<dbReference type="PROSITE" id="PS51257">
    <property type="entry name" value="PROKAR_LIPOPROTEIN"/>
    <property type="match status" value="1"/>
</dbReference>
<dbReference type="Proteomes" id="UP000632454">
    <property type="component" value="Unassembled WGS sequence"/>
</dbReference>
<dbReference type="PANTHER" id="PTHR11452">
    <property type="entry name" value="ALPHA-GALACTOSIDASE/ALPHA-N-ACETYLGALACTOSAMINIDASE"/>
    <property type="match status" value="1"/>
</dbReference>
<keyword evidence="2 6" id="KW-0732">Signal</keyword>
<dbReference type="InterPro" id="IPR041233">
    <property type="entry name" value="Melibiase_C"/>
</dbReference>
<dbReference type="EMBL" id="BMCS01000002">
    <property type="protein sequence ID" value="GGF31802.1"/>
    <property type="molecule type" value="Genomic_DNA"/>
</dbReference>
<comment type="similarity">
    <text evidence="1 5">Belongs to the glycosyl hydrolase 27 family.</text>
</comment>
<gene>
    <name evidence="8" type="ORF">GCM10007298_29570</name>
</gene>
<keyword evidence="4 5" id="KW-0326">Glycosidase</keyword>
<protein>
    <recommendedName>
        <fullName evidence="5">Alpha-galactosidase</fullName>
        <ecNumber evidence="5">3.2.1.22</ecNumber>
    </recommendedName>
    <alternativeName>
        <fullName evidence="5">Melibiase</fullName>
    </alternativeName>
</protein>
<dbReference type="InterPro" id="IPR013785">
    <property type="entry name" value="Aldolase_TIM"/>
</dbReference>
<dbReference type="PRINTS" id="PR00740">
    <property type="entry name" value="GLHYDRLASE27"/>
</dbReference>
<evidence type="ECO:0000256" key="5">
    <source>
        <dbReference type="RuleBase" id="RU361168"/>
    </source>
</evidence>
<feature type="chain" id="PRO_5046339597" description="Alpha-galactosidase" evidence="6">
    <location>
        <begin position="18"/>
        <end position="413"/>
    </location>
</feature>
<evidence type="ECO:0000256" key="2">
    <source>
        <dbReference type="ARBA" id="ARBA00022729"/>
    </source>
</evidence>
<dbReference type="CDD" id="cd14792">
    <property type="entry name" value="GH27"/>
    <property type="match status" value="1"/>
</dbReference>
<comment type="catalytic activity">
    <reaction evidence="5">
        <text>Hydrolysis of terminal, non-reducing alpha-D-galactose residues in alpha-D-galactosides, including galactose oligosaccharides, galactomannans and galactolipids.</text>
        <dbReference type="EC" id="3.2.1.22"/>
    </reaction>
</comment>
<accession>A0ABQ1UZI6</accession>